<dbReference type="RefSeq" id="WP_312746064.1">
    <property type="nucleotide sequence ID" value="NZ_CP116968.1"/>
</dbReference>
<proteinExistence type="predicted"/>
<keyword evidence="1" id="KW-0472">Membrane</keyword>
<organism evidence="2 3">
    <name type="scientific">Candidatus Nitrospira neomarina</name>
    <dbReference type="NCBI Taxonomy" id="3020899"/>
    <lineage>
        <taxon>Bacteria</taxon>
        <taxon>Pseudomonadati</taxon>
        <taxon>Nitrospirota</taxon>
        <taxon>Nitrospiria</taxon>
        <taxon>Nitrospirales</taxon>
        <taxon>Nitrospiraceae</taxon>
        <taxon>Nitrospira</taxon>
    </lineage>
</organism>
<dbReference type="Pfam" id="PF00300">
    <property type="entry name" value="His_Phos_1"/>
    <property type="match status" value="1"/>
</dbReference>
<dbReference type="KEGG" id="nneo:PQG83_01735"/>
<protein>
    <submittedName>
        <fullName evidence="2">Histidine phosphatase family protein</fullName>
    </submittedName>
</protein>
<gene>
    <name evidence="2" type="ORF">PQG83_01735</name>
</gene>
<sequence length="180" mass="19224">MNNWKSRDLSWRNTIIIAGTLVAIAGVYWYFCWGIPTTVLLVRHADRQSGADALTAAGTARAQVLAHLMEKSGISAIYTSEAARTQQTAAPTASLLGITPAVAASSDVANLVSTIRTNRYGQKVLVVGHSNTVPQVIAQFGGPVVTIGSNEYDNLYVLTLCRCRWKSVGLTNLQYGAASP</sequence>
<dbReference type="InterPro" id="IPR013078">
    <property type="entry name" value="His_Pase_superF_clade-1"/>
</dbReference>
<dbReference type="SUPFAM" id="SSF53254">
    <property type="entry name" value="Phosphoglycerate mutase-like"/>
    <property type="match status" value="1"/>
</dbReference>
<keyword evidence="3" id="KW-1185">Reference proteome</keyword>
<dbReference type="CDD" id="cd07040">
    <property type="entry name" value="HP"/>
    <property type="match status" value="1"/>
</dbReference>
<name>A0AA96GK65_9BACT</name>
<dbReference type="Gene3D" id="3.40.50.1240">
    <property type="entry name" value="Phosphoglycerate mutase-like"/>
    <property type="match status" value="1"/>
</dbReference>
<dbReference type="InterPro" id="IPR029033">
    <property type="entry name" value="His_PPase_superfam"/>
</dbReference>
<dbReference type="AlphaFoldDB" id="A0AA96GK65"/>
<dbReference type="EMBL" id="CP116968">
    <property type="protein sequence ID" value="WNM62492.1"/>
    <property type="molecule type" value="Genomic_DNA"/>
</dbReference>
<evidence type="ECO:0000313" key="3">
    <source>
        <dbReference type="Proteomes" id="UP001302494"/>
    </source>
</evidence>
<feature type="transmembrane region" description="Helical" evidence="1">
    <location>
        <begin position="12"/>
        <end position="31"/>
    </location>
</feature>
<evidence type="ECO:0000313" key="2">
    <source>
        <dbReference type="EMBL" id="WNM62492.1"/>
    </source>
</evidence>
<evidence type="ECO:0000256" key="1">
    <source>
        <dbReference type="SAM" id="Phobius"/>
    </source>
</evidence>
<keyword evidence="1" id="KW-1133">Transmembrane helix</keyword>
<reference evidence="2 3" key="1">
    <citation type="submission" date="2023-01" db="EMBL/GenBank/DDBJ databases">
        <title>Cultivation and genomic characterization of new, ubiquitous marine nitrite-oxidizing bacteria from the Nitrospirales.</title>
        <authorList>
            <person name="Mueller A.J."/>
            <person name="Daebeler A."/>
            <person name="Herbold C.W."/>
            <person name="Kirkegaard R.H."/>
            <person name="Daims H."/>
        </authorList>
    </citation>
    <scope>NUCLEOTIDE SEQUENCE [LARGE SCALE GENOMIC DNA]</scope>
    <source>
        <strain evidence="2 3">DK</strain>
    </source>
</reference>
<dbReference type="Proteomes" id="UP001302494">
    <property type="component" value="Chromosome"/>
</dbReference>
<keyword evidence="1" id="KW-0812">Transmembrane</keyword>
<accession>A0AA96GK65</accession>